<sequence>MLPQCGQGVRRGRHDHMLIGRNEIGVQHMITVFAGKLGLSLG</sequence>
<dbReference type="EMBL" id="WEGK01000001">
    <property type="protein sequence ID" value="MQY17333.1"/>
    <property type="molecule type" value="Genomic_DNA"/>
</dbReference>
<reference evidence="1 2" key="1">
    <citation type="submission" date="2019-10" db="EMBL/GenBank/DDBJ databases">
        <title>Nocardia macrotermitis sp. nov. and Nocardia aurantia sp. nov., isolated from the gut of fungus growing-termite Macrotermes natalensis.</title>
        <authorList>
            <person name="Benndorf R."/>
            <person name="Schwitalla J."/>
            <person name="Martin K."/>
            <person name="De Beer W."/>
            <person name="Kaster A.-K."/>
            <person name="Vollmers J."/>
            <person name="Poulsen M."/>
            <person name="Beemelmanns C."/>
        </authorList>
    </citation>
    <scope>NUCLEOTIDE SEQUENCE [LARGE SCALE GENOMIC DNA]</scope>
    <source>
        <strain evidence="1 2">RB20</strain>
    </source>
</reference>
<organism evidence="1 2">
    <name type="scientific">Nocardia macrotermitis</name>
    <dbReference type="NCBI Taxonomy" id="2585198"/>
    <lineage>
        <taxon>Bacteria</taxon>
        <taxon>Bacillati</taxon>
        <taxon>Actinomycetota</taxon>
        <taxon>Actinomycetes</taxon>
        <taxon>Mycobacteriales</taxon>
        <taxon>Nocardiaceae</taxon>
        <taxon>Nocardia</taxon>
    </lineage>
</organism>
<gene>
    <name evidence="1" type="ORF">NRB20_03960</name>
</gene>
<dbReference type="AlphaFoldDB" id="A0A7K0CVD1"/>
<evidence type="ECO:0000313" key="1">
    <source>
        <dbReference type="EMBL" id="MQY17333.1"/>
    </source>
</evidence>
<comment type="caution">
    <text evidence="1">The sequence shown here is derived from an EMBL/GenBank/DDBJ whole genome shotgun (WGS) entry which is preliminary data.</text>
</comment>
<proteinExistence type="predicted"/>
<dbReference type="Proteomes" id="UP000438448">
    <property type="component" value="Unassembled WGS sequence"/>
</dbReference>
<protein>
    <submittedName>
        <fullName evidence="1">Uncharacterized protein</fullName>
    </submittedName>
</protein>
<name>A0A7K0CVD1_9NOCA</name>
<evidence type="ECO:0000313" key="2">
    <source>
        <dbReference type="Proteomes" id="UP000438448"/>
    </source>
</evidence>
<keyword evidence="2" id="KW-1185">Reference proteome</keyword>
<accession>A0A7K0CVD1</accession>